<dbReference type="PANTHER" id="PTHR46579">
    <property type="entry name" value="F5/8 TYPE C DOMAIN-CONTAINING PROTEIN-RELATED"/>
    <property type="match status" value="1"/>
</dbReference>
<name>A0AAW2AVE5_CULAL</name>
<evidence type="ECO:0000313" key="2">
    <source>
        <dbReference type="Proteomes" id="UP001479290"/>
    </source>
</evidence>
<comment type="caution">
    <text evidence="1">The sequence shown here is derived from an EMBL/GenBank/DDBJ whole genome shotgun (WGS) entry which is preliminary data.</text>
</comment>
<reference evidence="1 2" key="1">
    <citation type="submission" date="2024-05" db="EMBL/GenBank/DDBJ databases">
        <title>A high-quality chromosomal-level genome assembly of Topmouth culter (Culter alburnus).</title>
        <authorList>
            <person name="Zhao H."/>
        </authorList>
    </citation>
    <scope>NUCLEOTIDE SEQUENCE [LARGE SCALE GENOMIC DNA]</scope>
    <source>
        <strain evidence="1">CATC2023</strain>
        <tissue evidence="1">Muscle</tissue>
    </source>
</reference>
<dbReference type="EMBL" id="JAWDJR010000004">
    <property type="protein sequence ID" value="KAK9976709.1"/>
    <property type="molecule type" value="Genomic_DNA"/>
</dbReference>
<keyword evidence="2" id="KW-1185">Reference proteome</keyword>
<gene>
    <name evidence="1" type="ORF">ABG768_021914</name>
</gene>
<protein>
    <recommendedName>
        <fullName evidence="3">Transposase domain-containing protein</fullName>
    </recommendedName>
</protein>
<sequence length="515" mass="59370">MRTFLKPFVDECVKLEDSGFTWENDKGVSINTKVIPLVLMSDSVARPLIQNIKQFNGEYGCSYCLHKGKLVEKGRGSTRVYPFQKDLQLRNQEQTNEFVEAALESGQPVMGVKGPSALCRLPSFDVIEGSVPDYMHSVLLGVARTVTGLWLNSENHEKHWYIGRSTKLIDEMLVKIKPPCNVPRVPRSVTLRKFWKAHEWYMWLFYYSIPVLKGVLPEPLLNHWSKLVKGVSLLLGENITRDQITEAEALLEDFVKDMGVYYGEVNMSYNVHLCLHLAKSVANWGPLWAHSAFVFESFNAELLDMIKSTQGVALQIIKTFWLQKALPFYGQTILKDASNECKEIFETLTKPKQLKHVTRTHDVTALERPKVRLLRRDDYVALSRYGIQRGRVKYFQRIITNGEVVHSEDYSRVSKRNSFTVMLNDDDQNFFSIKRFLICQKESEEMCYAIGKFHERVKHSLCASNPHYFEPVSKCLGHLTAIPASSIKTKCLIIHTEKLKVNYIFRNINRCEFLK</sequence>
<proteinExistence type="predicted"/>
<evidence type="ECO:0000313" key="1">
    <source>
        <dbReference type="EMBL" id="KAK9976709.1"/>
    </source>
</evidence>
<dbReference type="AlphaFoldDB" id="A0AAW2AVE5"/>
<organism evidence="1 2">
    <name type="scientific">Culter alburnus</name>
    <name type="common">Topmouth culter</name>
    <dbReference type="NCBI Taxonomy" id="194366"/>
    <lineage>
        <taxon>Eukaryota</taxon>
        <taxon>Metazoa</taxon>
        <taxon>Chordata</taxon>
        <taxon>Craniata</taxon>
        <taxon>Vertebrata</taxon>
        <taxon>Euteleostomi</taxon>
        <taxon>Actinopterygii</taxon>
        <taxon>Neopterygii</taxon>
        <taxon>Teleostei</taxon>
        <taxon>Ostariophysi</taxon>
        <taxon>Cypriniformes</taxon>
        <taxon>Xenocyprididae</taxon>
        <taxon>Xenocypridinae</taxon>
        <taxon>Culter</taxon>
    </lineage>
</organism>
<dbReference type="PANTHER" id="PTHR46579:SF1">
    <property type="entry name" value="F5_8 TYPE C DOMAIN-CONTAINING PROTEIN"/>
    <property type="match status" value="1"/>
</dbReference>
<dbReference type="Proteomes" id="UP001479290">
    <property type="component" value="Unassembled WGS sequence"/>
</dbReference>
<evidence type="ECO:0008006" key="3">
    <source>
        <dbReference type="Google" id="ProtNLM"/>
    </source>
</evidence>
<accession>A0AAW2AVE5</accession>